<name>A0A060T9L4_BLAAD</name>
<dbReference type="AlphaFoldDB" id="A0A060T9L4"/>
<keyword evidence="1" id="KW-0472">Membrane</keyword>
<feature type="transmembrane region" description="Helical" evidence="1">
    <location>
        <begin position="104"/>
        <end position="123"/>
    </location>
</feature>
<proteinExistence type="predicted"/>
<keyword evidence="1" id="KW-1133">Transmembrane helix</keyword>
<gene>
    <name evidence="3" type="ORF">GNLVRS02_ARAD1C45694g</name>
</gene>
<evidence type="ECO:0000256" key="1">
    <source>
        <dbReference type="SAM" id="Phobius"/>
    </source>
</evidence>
<evidence type="ECO:0000313" key="3">
    <source>
        <dbReference type="EMBL" id="CDP35886.1"/>
    </source>
</evidence>
<sequence>MLIQRTLLRSQLIKTCPKPSAFLLSQKCFSTFGYLQQSCCGSSQSTTPKQNKSMLSASFWSSTNGWKRASVNTFRCLIGCTSGDFSAMWMLQSFYPGLPVSSTMAISMLAGISTSLLLETVLLRMGKDKLSWANAFKTAAGMSLVSMLAMEAAENLVDYHFTGGIVSLDDPQFWIAAAIATGAGFLAPLPYNYARLVKFGKSCH</sequence>
<feature type="transmembrane region" description="Helical" evidence="1">
    <location>
        <begin position="135"/>
        <end position="153"/>
    </location>
</feature>
<dbReference type="InterPro" id="IPR025509">
    <property type="entry name" value="DUF4396"/>
</dbReference>
<feature type="transmembrane region" description="Helical" evidence="1">
    <location>
        <begin position="173"/>
        <end position="191"/>
    </location>
</feature>
<accession>A0A060T9L4</accession>
<feature type="domain" description="DUF4396" evidence="2">
    <location>
        <begin position="66"/>
        <end position="201"/>
    </location>
</feature>
<keyword evidence="1" id="KW-0812">Transmembrane</keyword>
<protein>
    <submittedName>
        <fullName evidence="3">ARAD1C45694p</fullName>
    </submittedName>
</protein>
<reference evidence="3" key="1">
    <citation type="submission" date="2014-02" db="EMBL/GenBank/DDBJ databases">
        <authorList>
            <person name="Genoscope - CEA"/>
        </authorList>
    </citation>
    <scope>NUCLEOTIDE SEQUENCE</scope>
    <source>
        <strain evidence="3">LS3</strain>
    </source>
</reference>
<dbReference type="EMBL" id="HG937693">
    <property type="protein sequence ID" value="CDP35886.1"/>
    <property type="molecule type" value="Genomic_DNA"/>
</dbReference>
<organism evidence="3">
    <name type="scientific">Blastobotrys adeninivorans</name>
    <name type="common">Yeast</name>
    <name type="synonym">Arxula adeninivorans</name>
    <dbReference type="NCBI Taxonomy" id="409370"/>
    <lineage>
        <taxon>Eukaryota</taxon>
        <taxon>Fungi</taxon>
        <taxon>Dikarya</taxon>
        <taxon>Ascomycota</taxon>
        <taxon>Saccharomycotina</taxon>
        <taxon>Dipodascomycetes</taxon>
        <taxon>Dipodascales</taxon>
        <taxon>Trichomonascaceae</taxon>
        <taxon>Blastobotrys</taxon>
    </lineage>
</organism>
<reference evidence="3" key="2">
    <citation type="submission" date="2014-06" db="EMBL/GenBank/DDBJ databases">
        <title>The complete genome of Blastobotrys (Arxula) adeninivorans LS3 - a yeast of biotechnological interest.</title>
        <authorList>
            <person name="Kunze G."/>
            <person name="Gaillardin C."/>
            <person name="Czernicka M."/>
            <person name="Durrens P."/>
            <person name="Martin T."/>
            <person name="Boer E."/>
            <person name="Gabaldon T."/>
            <person name="Cruz J."/>
            <person name="Talla E."/>
            <person name="Marck C."/>
            <person name="Goffeau A."/>
            <person name="Barbe V."/>
            <person name="Baret P."/>
            <person name="Baronian K."/>
            <person name="Beier S."/>
            <person name="Bleykasten C."/>
            <person name="Bode R."/>
            <person name="Casaregola S."/>
            <person name="Despons L."/>
            <person name="Fairhead C."/>
            <person name="Giersberg M."/>
            <person name="Gierski P."/>
            <person name="Hahnel U."/>
            <person name="Hartmann A."/>
            <person name="Jankowska D."/>
            <person name="Jubin C."/>
            <person name="Jung P."/>
            <person name="Lafontaine I."/>
            <person name="Leh-Louis V."/>
            <person name="Lemaire M."/>
            <person name="Marcet-Houben M."/>
            <person name="Mascher M."/>
            <person name="Morel G."/>
            <person name="Richard G.-F."/>
            <person name="Riechen J."/>
            <person name="Sacerdot C."/>
            <person name="Sarkar A."/>
            <person name="Savel G."/>
            <person name="Schacherer J."/>
            <person name="Sherman D."/>
            <person name="Straub M.-L."/>
            <person name="Stein N."/>
            <person name="Thierry A."/>
            <person name="Trautwein-Schult A."/>
            <person name="Westhof E."/>
            <person name="Worch S."/>
            <person name="Dujon B."/>
            <person name="Souciet J.-L."/>
            <person name="Wincker P."/>
            <person name="Scholz U."/>
            <person name="Neuveglise N."/>
        </authorList>
    </citation>
    <scope>NUCLEOTIDE SEQUENCE</scope>
    <source>
        <strain evidence="3">LS3</strain>
    </source>
</reference>
<dbReference type="PhylomeDB" id="A0A060T9L4"/>
<evidence type="ECO:0000259" key="2">
    <source>
        <dbReference type="Pfam" id="PF14342"/>
    </source>
</evidence>
<dbReference type="Pfam" id="PF14342">
    <property type="entry name" value="DUF4396"/>
    <property type="match status" value="1"/>
</dbReference>